<dbReference type="Proteomes" id="UP000006906">
    <property type="component" value="Chromosome 10"/>
</dbReference>
<dbReference type="InParanoid" id="A0A2K3DAS6"/>
<name>A0A2K3DAS6_CHLRE</name>
<feature type="region of interest" description="Disordered" evidence="1">
    <location>
        <begin position="120"/>
        <end position="140"/>
    </location>
</feature>
<dbReference type="KEGG" id="cre:CHLRE_10g445151v5"/>
<evidence type="ECO:0000313" key="3">
    <source>
        <dbReference type="Proteomes" id="UP000006906"/>
    </source>
</evidence>
<gene>
    <name evidence="2" type="ORF">CHLRE_10g445151v5</name>
</gene>
<dbReference type="AlphaFoldDB" id="A0A2K3DAS6"/>
<evidence type="ECO:0000256" key="1">
    <source>
        <dbReference type="SAM" id="MobiDB-lite"/>
    </source>
</evidence>
<feature type="region of interest" description="Disordered" evidence="1">
    <location>
        <begin position="1"/>
        <end position="53"/>
    </location>
</feature>
<dbReference type="ExpressionAtlas" id="A0A2K3DAS6">
    <property type="expression patterns" value="baseline"/>
</dbReference>
<organism evidence="2 3">
    <name type="scientific">Chlamydomonas reinhardtii</name>
    <name type="common">Chlamydomonas smithii</name>
    <dbReference type="NCBI Taxonomy" id="3055"/>
    <lineage>
        <taxon>Eukaryota</taxon>
        <taxon>Viridiplantae</taxon>
        <taxon>Chlorophyta</taxon>
        <taxon>core chlorophytes</taxon>
        <taxon>Chlorophyceae</taxon>
        <taxon>CS clade</taxon>
        <taxon>Chlamydomonadales</taxon>
        <taxon>Chlamydomonadaceae</taxon>
        <taxon>Chlamydomonas</taxon>
    </lineage>
</organism>
<feature type="compositionally biased region" description="Acidic residues" evidence="1">
    <location>
        <begin position="20"/>
        <end position="41"/>
    </location>
</feature>
<dbReference type="GeneID" id="5716083"/>
<dbReference type="EMBL" id="CM008971">
    <property type="protein sequence ID" value="PNW77632.1"/>
    <property type="molecule type" value="Genomic_DNA"/>
</dbReference>
<proteinExistence type="predicted"/>
<keyword evidence="3" id="KW-1185">Reference proteome</keyword>
<evidence type="ECO:0000313" key="2">
    <source>
        <dbReference type="EMBL" id="PNW77632.1"/>
    </source>
</evidence>
<reference evidence="2 3" key="1">
    <citation type="journal article" date="2007" name="Science">
        <title>The Chlamydomonas genome reveals the evolution of key animal and plant functions.</title>
        <authorList>
            <person name="Merchant S.S."/>
            <person name="Prochnik S.E."/>
            <person name="Vallon O."/>
            <person name="Harris E.H."/>
            <person name="Karpowicz S.J."/>
            <person name="Witman G.B."/>
            <person name="Terry A."/>
            <person name="Salamov A."/>
            <person name="Fritz-Laylin L.K."/>
            <person name="Marechal-Drouard L."/>
            <person name="Marshall W.F."/>
            <person name="Qu L.H."/>
            <person name="Nelson D.R."/>
            <person name="Sanderfoot A.A."/>
            <person name="Spalding M.H."/>
            <person name="Kapitonov V.V."/>
            <person name="Ren Q."/>
            <person name="Ferris P."/>
            <person name="Lindquist E."/>
            <person name="Shapiro H."/>
            <person name="Lucas S.M."/>
            <person name="Grimwood J."/>
            <person name="Schmutz J."/>
            <person name="Cardol P."/>
            <person name="Cerutti H."/>
            <person name="Chanfreau G."/>
            <person name="Chen C.L."/>
            <person name="Cognat V."/>
            <person name="Croft M.T."/>
            <person name="Dent R."/>
            <person name="Dutcher S."/>
            <person name="Fernandez E."/>
            <person name="Fukuzawa H."/>
            <person name="Gonzalez-Ballester D."/>
            <person name="Gonzalez-Halphen D."/>
            <person name="Hallmann A."/>
            <person name="Hanikenne M."/>
            <person name="Hippler M."/>
            <person name="Inwood W."/>
            <person name="Jabbari K."/>
            <person name="Kalanon M."/>
            <person name="Kuras R."/>
            <person name="Lefebvre P.A."/>
            <person name="Lemaire S.D."/>
            <person name="Lobanov A.V."/>
            <person name="Lohr M."/>
            <person name="Manuell A."/>
            <person name="Meier I."/>
            <person name="Mets L."/>
            <person name="Mittag M."/>
            <person name="Mittelmeier T."/>
            <person name="Moroney J.V."/>
            <person name="Moseley J."/>
            <person name="Napoli C."/>
            <person name="Nedelcu A.M."/>
            <person name="Niyogi K."/>
            <person name="Novoselov S.V."/>
            <person name="Paulsen I.T."/>
            <person name="Pazour G."/>
            <person name="Purton S."/>
            <person name="Ral J.P."/>
            <person name="Riano-Pachon D.M."/>
            <person name="Riekhof W."/>
            <person name="Rymarquis L."/>
            <person name="Schroda M."/>
            <person name="Stern D."/>
            <person name="Umen J."/>
            <person name="Willows R."/>
            <person name="Wilson N."/>
            <person name="Zimmer S.L."/>
            <person name="Allmer J."/>
            <person name="Balk J."/>
            <person name="Bisova K."/>
            <person name="Chen C.J."/>
            <person name="Elias M."/>
            <person name="Gendler K."/>
            <person name="Hauser C."/>
            <person name="Lamb M.R."/>
            <person name="Ledford H."/>
            <person name="Long J.C."/>
            <person name="Minagawa J."/>
            <person name="Page M.D."/>
            <person name="Pan J."/>
            <person name="Pootakham W."/>
            <person name="Roje S."/>
            <person name="Rose A."/>
            <person name="Stahlberg E."/>
            <person name="Terauchi A.M."/>
            <person name="Yang P."/>
            <person name="Ball S."/>
            <person name="Bowler C."/>
            <person name="Dieckmann C.L."/>
            <person name="Gladyshev V.N."/>
            <person name="Green P."/>
            <person name="Jorgensen R."/>
            <person name="Mayfield S."/>
            <person name="Mueller-Roeber B."/>
            <person name="Rajamani S."/>
            <person name="Sayre R.T."/>
            <person name="Brokstein P."/>
            <person name="Dubchak I."/>
            <person name="Goodstein D."/>
            <person name="Hornick L."/>
            <person name="Huang Y.W."/>
            <person name="Jhaveri J."/>
            <person name="Luo Y."/>
            <person name="Martinez D."/>
            <person name="Ngau W.C."/>
            <person name="Otillar B."/>
            <person name="Poliakov A."/>
            <person name="Porter A."/>
            <person name="Szajkowski L."/>
            <person name="Werner G."/>
            <person name="Zhou K."/>
            <person name="Grigoriev I.V."/>
            <person name="Rokhsar D.S."/>
            <person name="Grossman A.R."/>
        </authorList>
    </citation>
    <scope>NUCLEOTIDE SEQUENCE [LARGE SCALE GENOMIC DNA]</scope>
    <source>
        <strain evidence="3">CC-503</strain>
    </source>
</reference>
<dbReference type="RefSeq" id="XP_042920258.1">
    <property type="nucleotide sequence ID" value="XM_043066860.1"/>
</dbReference>
<accession>A0A2K3DAS6</accession>
<feature type="compositionally biased region" description="Polar residues" evidence="1">
    <location>
        <begin position="1"/>
        <end position="13"/>
    </location>
</feature>
<protein>
    <submittedName>
        <fullName evidence="2">Uncharacterized protein</fullName>
    </submittedName>
</protein>
<dbReference type="Gramene" id="PNW77632">
    <property type="protein sequence ID" value="PNW77632"/>
    <property type="gene ID" value="CHLRE_10g445151v5"/>
</dbReference>
<sequence length="140" mass="15280">MLSAKTVTRQTGTAPADDTQTSDELEEDLEQSGEESSEEDGKEIRKLHRGARGRVQRAEANLNGMVEAYAARGFKGLRMQRLAGFALLVSLPSNPHPFVAYGGYLKNATGRKILAQFVRQHHRPTSTKPGAGWDPPPTPP</sequence>